<evidence type="ECO:0000259" key="1">
    <source>
        <dbReference type="PROSITE" id="PS50943"/>
    </source>
</evidence>
<dbReference type="Proteomes" id="UP000198956">
    <property type="component" value="Unassembled WGS sequence"/>
</dbReference>
<dbReference type="GO" id="GO:0003677">
    <property type="term" value="F:DNA binding"/>
    <property type="evidence" value="ECO:0007669"/>
    <property type="project" value="InterPro"/>
</dbReference>
<accession>A0A1G8FD77</accession>
<feature type="domain" description="HTH cro/C1-type" evidence="1">
    <location>
        <begin position="7"/>
        <end position="62"/>
    </location>
</feature>
<organism evidence="2 3">
    <name type="scientific">Aneurinibacillus thermoaerophilus</name>
    <dbReference type="NCBI Taxonomy" id="143495"/>
    <lineage>
        <taxon>Bacteria</taxon>
        <taxon>Bacillati</taxon>
        <taxon>Bacillota</taxon>
        <taxon>Bacilli</taxon>
        <taxon>Bacillales</taxon>
        <taxon>Paenibacillaceae</taxon>
        <taxon>Aneurinibacillus group</taxon>
        <taxon>Aneurinibacillus</taxon>
    </lineage>
</organism>
<dbReference type="Pfam" id="PF13443">
    <property type="entry name" value="HTH_26"/>
    <property type="match status" value="1"/>
</dbReference>
<reference evidence="2 3" key="1">
    <citation type="submission" date="2016-10" db="EMBL/GenBank/DDBJ databases">
        <authorList>
            <person name="de Groot N.N."/>
        </authorList>
    </citation>
    <scope>NUCLEOTIDE SEQUENCE [LARGE SCALE GENOMIC DNA]</scope>
    <source>
        <strain evidence="2 3">L 420-91</strain>
    </source>
</reference>
<dbReference type="SMART" id="SM00530">
    <property type="entry name" value="HTH_XRE"/>
    <property type="match status" value="1"/>
</dbReference>
<dbReference type="CDD" id="cd00093">
    <property type="entry name" value="HTH_XRE"/>
    <property type="match status" value="1"/>
</dbReference>
<dbReference type="RefSeq" id="WP_091261502.1">
    <property type="nucleotide sequence ID" value="NZ_FNDE01000063.1"/>
</dbReference>
<dbReference type="SUPFAM" id="SSF47413">
    <property type="entry name" value="lambda repressor-like DNA-binding domains"/>
    <property type="match status" value="1"/>
</dbReference>
<dbReference type="PROSITE" id="PS50943">
    <property type="entry name" value="HTH_CROC1"/>
    <property type="match status" value="1"/>
</dbReference>
<dbReference type="AlphaFoldDB" id="A0A1G8FD77"/>
<dbReference type="InterPro" id="IPR010982">
    <property type="entry name" value="Lambda_DNA-bd_dom_sf"/>
</dbReference>
<proteinExistence type="predicted"/>
<evidence type="ECO:0000313" key="2">
    <source>
        <dbReference type="EMBL" id="SDH80077.1"/>
    </source>
</evidence>
<dbReference type="InterPro" id="IPR001387">
    <property type="entry name" value="Cro/C1-type_HTH"/>
</dbReference>
<evidence type="ECO:0000313" key="3">
    <source>
        <dbReference type="Proteomes" id="UP000198956"/>
    </source>
</evidence>
<dbReference type="OrthoDB" id="9805309at2"/>
<protein>
    <submittedName>
        <fullName evidence="2">Putative transcriptional regulator</fullName>
    </submittedName>
</protein>
<name>A0A1G8FD77_ANETH</name>
<dbReference type="EMBL" id="FNDE01000063">
    <property type="protein sequence ID" value="SDH80077.1"/>
    <property type="molecule type" value="Genomic_DNA"/>
</dbReference>
<gene>
    <name evidence="2" type="ORF">SAMN04489735_10635</name>
</gene>
<dbReference type="Gene3D" id="1.10.260.40">
    <property type="entry name" value="lambda repressor-like DNA-binding domains"/>
    <property type="match status" value="1"/>
</dbReference>
<sequence>MAVYIKLRQILEQKGISQRELARMTGLRASTINHLCSEKVDRVYLETLELICKTLHIRIEDLIEIE</sequence>